<reference evidence="2" key="1">
    <citation type="submission" date="2021-11" db="EMBL/GenBank/DDBJ databases">
        <authorList>
            <person name="Schell T."/>
        </authorList>
    </citation>
    <scope>NUCLEOTIDE SEQUENCE</scope>
    <source>
        <strain evidence="2">M5</strain>
    </source>
</reference>
<proteinExistence type="predicted"/>
<dbReference type="AlphaFoldDB" id="A0A8J2RRC8"/>
<feature type="transmembrane region" description="Helical" evidence="1">
    <location>
        <begin position="70"/>
        <end position="93"/>
    </location>
</feature>
<evidence type="ECO:0000313" key="2">
    <source>
        <dbReference type="EMBL" id="CAH0107142.1"/>
    </source>
</evidence>
<keyword evidence="1" id="KW-0812">Transmembrane</keyword>
<organism evidence="2 3">
    <name type="scientific">Daphnia galeata</name>
    <dbReference type="NCBI Taxonomy" id="27404"/>
    <lineage>
        <taxon>Eukaryota</taxon>
        <taxon>Metazoa</taxon>
        <taxon>Ecdysozoa</taxon>
        <taxon>Arthropoda</taxon>
        <taxon>Crustacea</taxon>
        <taxon>Branchiopoda</taxon>
        <taxon>Diplostraca</taxon>
        <taxon>Cladocera</taxon>
        <taxon>Anomopoda</taxon>
        <taxon>Daphniidae</taxon>
        <taxon>Daphnia</taxon>
    </lineage>
</organism>
<accession>A0A8J2RRC8</accession>
<keyword evidence="3" id="KW-1185">Reference proteome</keyword>
<evidence type="ECO:0000313" key="3">
    <source>
        <dbReference type="Proteomes" id="UP000789390"/>
    </source>
</evidence>
<keyword evidence="1" id="KW-1133">Transmembrane helix</keyword>
<sequence length="193" mass="21623">MLKTFYPRLRQLMRGAATLLDHHHHHRDGKYKKVQSDHSRHSLYLSHSSSTTTTTDTTCKMSSSIQVQQFLPRSCSLATLIFLVVMAVLAVYVTGSQADGGDVMSGGEGGEMTAMADAIKYLQGLDKVYGQAARPSIRGGKIVQLLQLKQLDRRYDNSLVRPRFGKRGRLPYFDMEDLPLHPQTLIMLPFTVV</sequence>
<dbReference type="OrthoDB" id="6362744at2759"/>
<name>A0A8J2RRC8_9CRUS</name>
<keyword evidence="1" id="KW-0472">Membrane</keyword>
<gene>
    <name evidence="2" type="ORF">DGAL_LOCUS10430</name>
</gene>
<dbReference type="Proteomes" id="UP000789390">
    <property type="component" value="Unassembled WGS sequence"/>
</dbReference>
<dbReference type="EMBL" id="CAKKLH010000257">
    <property type="protein sequence ID" value="CAH0107142.1"/>
    <property type="molecule type" value="Genomic_DNA"/>
</dbReference>
<evidence type="ECO:0000256" key="1">
    <source>
        <dbReference type="SAM" id="Phobius"/>
    </source>
</evidence>
<protein>
    <submittedName>
        <fullName evidence="2">Uncharacterized protein</fullName>
    </submittedName>
</protein>
<comment type="caution">
    <text evidence="2">The sequence shown here is derived from an EMBL/GenBank/DDBJ whole genome shotgun (WGS) entry which is preliminary data.</text>
</comment>